<keyword evidence="6" id="KW-0800">Toxin</keyword>
<comment type="cofactor">
    <cofactor evidence="6">
        <name>Mg(2+)</name>
        <dbReference type="ChEBI" id="CHEBI:18420"/>
    </cofactor>
</comment>
<reference evidence="8 9" key="1">
    <citation type="submission" date="2020-10" db="EMBL/GenBank/DDBJ databases">
        <title>ChiBAC.</title>
        <authorList>
            <person name="Zenner C."/>
            <person name="Hitch T.C.A."/>
            <person name="Clavel T."/>
        </authorList>
    </citation>
    <scope>NUCLEOTIDE SEQUENCE [LARGE SCALE GENOMIC DNA]</scope>
    <source>
        <strain evidence="8 9">DSM 107455</strain>
    </source>
</reference>
<proteinExistence type="inferred from homology"/>
<dbReference type="EC" id="3.1.-.-" evidence="6"/>
<gene>
    <name evidence="6" type="primary">vapC</name>
    <name evidence="8" type="ORF">INF26_01860</name>
</gene>
<dbReference type="InterPro" id="IPR029060">
    <property type="entry name" value="PIN-like_dom_sf"/>
</dbReference>
<evidence type="ECO:0000256" key="5">
    <source>
        <dbReference type="ARBA" id="ARBA00022842"/>
    </source>
</evidence>
<dbReference type="RefSeq" id="WP_193529031.1">
    <property type="nucleotide sequence ID" value="NZ_JADCJZ010000001.1"/>
</dbReference>
<keyword evidence="3 6" id="KW-0479">Metal-binding</keyword>
<sequence length="164" mass="18170">MSPQPSMLLDTNVWLDYYLPWRGGHAAARQLIERALEDDQTLAYAVSAAKDVYYMVAAEHKRAERAAAGSLSESAVQAATVTAWGCINNMQEIACSLPLDHTDVWMASKQRALHGDFEDDLLIAAAMRGKVDHLVTNDETLLRHCPVAALSVTDMCRLLEIRQE</sequence>
<feature type="binding site" evidence="6">
    <location>
        <position position="119"/>
    </location>
    <ligand>
        <name>Mg(2+)</name>
        <dbReference type="ChEBI" id="CHEBI:18420"/>
    </ligand>
</feature>
<keyword evidence="1 6" id="KW-1277">Toxin-antitoxin system</keyword>
<keyword evidence="4 6" id="KW-0378">Hydrolase</keyword>
<dbReference type="Pfam" id="PF13470">
    <property type="entry name" value="PIN_3"/>
    <property type="match status" value="1"/>
</dbReference>
<evidence type="ECO:0000256" key="2">
    <source>
        <dbReference type="ARBA" id="ARBA00022722"/>
    </source>
</evidence>
<comment type="function">
    <text evidence="6">Toxic component of a toxin-antitoxin (TA) system. An RNase.</text>
</comment>
<feature type="binding site" evidence="6">
    <location>
        <position position="10"/>
    </location>
    <ligand>
        <name>Mg(2+)</name>
        <dbReference type="ChEBI" id="CHEBI:18420"/>
    </ligand>
</feature>
<comment type="caution">
    <text evidence="8">The sequence shown here is derived from an EMBL/GenBank/DDBJ whole genome shotgun (WGS) entry which is preliminary data.</text>
</comment>
<name>A0ABR9QR94_9ACTN</name>
<evidence type="ECO:0000256" key="1">
    <source>
        <dbReference type="ARBA" id="ARBA00022649"/>
    </source>
</evidence>
<keyword evidence="2 6" id="KW-0540">Nuclease</keyword>
<evidence type="ECO:0000256" key="3">
    <source>
        <dbReference type="ARBA" id="ARBA00022723"/>
    </source>
</evidence>
<dbReference type="InterPro" id="IPR022907">
    <property type="entry name" value="VapC_family"/>
</dbReference>
<accession>A0ABR9QR94</accession>
<dbReference type="HAMAP" id="MF_00265">
    <property type="entry name" value="VapC_Nob1"/>
    <property type="match status" value="1"/>
</dbReference>
<dbReference type="EMBL" id="JADCJZ010000001">
    <property type="protein sequence ID" value="MBE5023600.1"/>
    <property type="molecule type" value="Genomic_DNA"/>
</dbReference>
<dbReference type="Gene3D" id="3.40.50.1010">
    <property type="entry name" value="5'-nuclease"/>
    <property type="match status" value="1"/>
</dbReference>
<feature type="domain" description="PIN" evidence="7">
    <location>
        <begin position="7"/>
        <end position="138"/>
    </location>
</feature>
<evidence type="ECO:0000313" key="8">
    <source>
        <dbReference type="EMBL" id="MBE5023600.1"/>
    </source>
</evidence>
<comment type="similarity">
    <text evidence="6">Belongs to the PINc/VapC protein family.</text>
</comment>
<evidence type="ECO:0000313" key="9">
    <source>
        <dbReference type="Proteomes" id="UP001194273"/>
    </source>
</evidence>
<keyword evidence="9" id="KW-1185">Reference proteome</keyword>
<evidence type="ECO:0000259" key="7">
    <source>
        <dbReference type="Pfam" id="PF13470"/>
    </source>
</evidence>
<organism evidence="8 9">
    <name type="scientific">Thermophilibacter gallinarum</name>
    <dbReference type="NCBI Taxonomy" id="2779357"/>
    <lineage>
        <taxon>Bacteria</taxon>
        <taxon>Bacillati</taxon>
        <taxon>Actinomycetota</taxon>
        <taxon>Coriobacteriia</taxon>
        <taxon>Coriobacteriales</taxon>
        <taxon>Atopobiaceae</taxon>
        <taxon>Thermophilibacter</taxon>
    </lineage>
</organism>
<dbReference type="Proteomes" id="UP001194273">
    <property type="component" value="Unassembled WGS sequence"/>
</dbReference>
<dbReference type="InterPro" id="IPR002716">
    <property type="entry name" value="PIN_dom"/>
</dbReference>
<evidence type="ECO:0000256" key="4">
    <source>
        <dbReference type="ARBA" id="ARBA00022801"/>
    </source>
</evidence>
<protein>
    <recommendedName>
        <fullName evidence="6">Ribonuclease VapC</fullName>
        <shortName evidence="6">RNase VapC</shortName>
        <ecNumber evidence="6">3.1.-.-</ecNumber>
    </recommendedName>
    <alternativeName>
        <fullName evidence="6">Toxin VapC</fullName>
    </alternativeName>
</protein>
<evidence type="ECO:0000256" key="6">
    <source>
        <dbReference type="HAMAP-Rule" id="MF_00265"/>
    </source>
</evidence>
<keyword evidence="5 6" id="KW-0460">Magnesium</keyword>
<dbReference type="SUPFAM" id="SSF88723">
    <property type="entry name" value="PIN domain-like"/>
    <property type="match status" value="1"/>
</dbReference>